<comment type="caution">
    <text evidence="10">The sequence shown here is derived from an EMBL/GenBank/DDBJ whole genome shotgun (WGS) entry which is preliminary data.</text>
</comment>
<dbReference type="PANTHER" id="PTHR22930">
    <property type="match status" value="1"/>
</dbReference>
<feature type="region of interest" description="Disordered" evidence="8">
    <location>
        <begin position="1"/>
        <end position="65"/>
    </location>
</feature>
<evidence type="ECO:0000256" key="2">
    <source>
        <dbReference type="ARBA" id="ARBA00004123"/>
    </source>
</evidence>
<evidence type="ECO:0000259" key="9">
    <source>
        <dbReference type="Pfam" id="PF13359"/>
    </source>
</evidence>
<evidence type="ECO:0000256" key="3">
    <source>
        <dbReference type="ARBA" id="ARBA00006958"/>
    </source>
</evidence>
<evidence type="ECO:0000313" key="11">
    <source>
        <dbReference type="Proteomes" id="UP000094819"/>
    </source>
</evidence>
<dbReference type="GeneID" id="30197370"/>
<comment type="cofactor">
    <cofactor evidence="1">
        <name>a divalent metal cation</name>
        <dbReference type="ChEBI" id="CHEBI:60240"/>
    </cofactor>
</comment>
<dbReference type="InterPro" id="IPR045249">
    <property type="entry name" value="HARBI1-like"/>
</dbReference>
<dbReference type="Pfam" id="PF13359">
    <property type="entry name" value="DDE_Tnp_4"/>
    <property type="match status" value="1"/>
</dbReference>
<dbReference type="RefSeq" id="XP_019027899.1">
    <property type="nucleotide sequence ID" value="XM_019180130.1"/>
</dbReference>
<comment type="subcellular location">
    <subcellularLocation>
        <location evidence="2">Nucleus</location>
    </subcellularLocation>
</comment>
<dbReference type="InterPro" id="IPR027806">
    <property type="entry name" value="HARBI1_dom"/>
</dbReference>
<evidence type="ECO:0000256" key="1">
    <source>
        <dbReference type="ARBA" id="ARBA00001968"/>
    </source>
</evidence>
<evidence type="ECO:0000256" key="8">
    <source>
        <dbReference type="SAM" id="MobiDB-lite"/>
    </source>
</evidence>
<dbReference type="GO" id="GO:0046872">
    <property type="term" value="F:metal ion binding"/>
    <property type="evidence" value="ECO:0007669"/>
    <property type="project" value="UniProtKB-KW"/>
</dbReference>
<protein>
    <recommendedName>
        <fullName evidence="9">DDE Tnp4 domain-containing protein</fullName>
    </recommendedName>
</protein>
<organism evidence="10 11">
    <name type="scientific">Cryptococcus wingfieldii CBS 7118</name>
    <dbReference type="NCBI Taxonomy" id="1295528"/>
    <lineage>
        <taxon>Eukaryota</taxon>
        <taxon>Fungi</taxon>
        <taxon>Dikarya</taxon>
        <taxon>Basidiomycota</taxon>
        <taxon>Agaricomycotina</taxon>
        <taxon>Tremellomycetes</taxon>
        <taxon>Tremellales</taxon>
        <taxon>Cryptococcaceae</taxon>
        <taxon>Cryptococcus</taxon>
    </lineage>
</organism>
<keyword evidence="5" id="KW-0479">Metal-binding</keyword>
<feature type="compositionally biased region" description="Pro residues" evidence="8">
    <location>
        <begin position="46"/>
        <end position="65"/>
    </location>
</feature>
<keyword evidence="7" id="KW-0539">Nucleus</keyword>
<comment type="similarity">
    <text evidence="3">Belongs to the HARBI1 family.</text>
</comment>
<dbReference type="GO" id="GO:0016787">
    <property type="term" value="F:hydrolase activity"/>
    <property type="evidence" value="ECO:0007669"/>
    <property type="project" value="UniProtKB-KW"/>
</dbReference>
<feature type="domain" description="DDE Tnp4" evidence="9">
    <location>
        <begin position="382"/>
        <end position="473"/>
    </location>
</feature>
<dbReference type="PANTHER" id="PTHR22930:SF251">
    <property type="entry name" value="DDE TNP4 DOMAIN-CONTAINING PROTEIN"/>
    <property type="match status" value="1"/>
</dbReference>
<proteinExistence type="inferred from homology"/>
<evidence type="ECO:0000256" key="7">
    <source>
        <dbReference type="ARBA" id="ARBA00023242"/>
    </source>
</evidence>
<dbReference type="AlphaFoldDB" id="A0A1E3HH13"/>
<dbReference type="GO" id="GO:0005634">
    <property type="term" value="C:nucleus"/>
    <property type="evidence" value="ECO:0007669"/>
    <property type="project" value="UniProtKB-SubCell"/>
</dbReference>
<evidence type="ECO:0000313" key="10">
    <source>
        <dbReference type="EMBL" id="ODN75629.1"/>
    </source>
</evidence>
<keyword evidence="4" id="KW-0540">Nuclease</keyword>
<reference evidence="10 11" key="1">
    <citation type="submission" date="2016-06" db="EMBL/GenBank/DDBJ databases">
        <title>Evolution of pathogenesis and genome organization in the Tremellales.</title>
        <authorList>
            <person name="Cuomo C."/>
            <person name="Litvintseva A."/>
            <person name="Heitman J."/>
            <person name="Chen Y."/>
            <person name="Sun S."/>
            <person name="Springer D."/>
            <person name="Dromer F."/>
            <person name="Young S."/>
            <person name="Zeng Q."/>
            <person name="Chapman S."/>
            <person name="Gujja S."/>
            <person name="Saif S."/>
            <person name="Birren B."/>
        </authorList>
    </citation>
    <scope>NUCLEOTIDE SEQUENCE [LARGE SCALE GENOMIC DNA]</scope>
    <source>
        <strain evidence="10 11">CBS 7118</strain>
    </source>
</reference>
<dbReference type="Proteomes" id="UP000094819">
    <property type="component" value="Unassembled WGS sequence"/>
</dbReference>
<feature type="compositionally biased region" description="Polar residues" evidence="8">
    <location>
        <begin position="1"/>
        <end position="20"/>
    </location>
</feature>
<sequence>MIPTTSRNSPGSPLHEQTSYGVKRKYHDSPPPQPKRSRKTPDTHLPTPPNSSPSRPLSPQPDKPLLPLPLEILNSIIGLADSGTLRTIAGVSKTFRSESRRVRKRQLSAVTGGVKATNTSNSRADLRCPMDRQFGADEHIEFSVYDAECRISANPSEVMTTGKSEFGVMSSVLGEGRSKAPFKVEGQLGIYKLSWNGKSYWATRALNQEEDDAFGSQLLQLGFLGRLGALFKLFREEVKSEIVITVSYCFVIREDLPQALSPSGKAKVESDPLVRAAKVKEEEARRVALSKYATVKEALSVATGSANNDDEPREGARIMYTTFSEQTANDNPSLLAPPSWPLHPGPFILAPSSWPSPSWPFPPGRKLDRFLSGHLDGAVGALDGTHIVVNVDERDRPRYRNRLGRLTMNVLAACTFDMLFTHVFVGYEGYEGSANDQVVLSASLEKGFAIPEGRYYLADAGMGLTPGFSFPFTACEGGDKDSPFDQSKVPFVTAEILPTGNQRTFLALGRVAMLRGLANTFTPTLAPSLSPLPIPT</sequence>
<dbReference type="EMBL" id="AWGH01000055">
    <property type="protein sequence ID" value="ODN75629.1"/>
    <property type="molecule type" value="Genomic_DNA"/>
</dbReference>
<accession>A0A1E3HH13</accession>
<keyword evidence="11" id="KW-1185">Reference proteome</keyword>
<evidence type="ECO:0000256" key="6">
    <source>
        <dbReference type="ARBA" id="ARBA00022801"/>
    </source>
</evidence>
<dbReference type="GO" id="GO:0004518">
    <property type="term" value="F:nuclease activity"/>
    <property type="evidence" value="ECO:0007669"/>
    <property type="project" value="UniProtKB-KW"/>
</dbReference>
<dbReference type="OrthoDB" id="2578283at2759"/>
<evidence type="ECO:0000256" key="4">
    <source>
        <dbReference type="ARBA" id="ARBA00022722"/>
    </source>
</evidence>
<name>A0A1E3HH13_9TREE</name>
<evidence type="ECO:0000256" key="5">
    <source>
        <dbReference type="ARBA" id="ARBA00022723"/>
    </source>
</evidence>
<keyword evidence="6" id="KW-0378">Hydrolase</keyword>
<gene>
    <name evidence="10" type="ORF">L198_08159</name>
</gene>